<evidence type="ECO:0008006" key="4">
    <source>
        <dbReference type="Google" id="ProtNLM"/>
    </source>
</evidence>
<dbReference type="AlphaFoldDB" id="A0A5R9G337"/>
<dbReference type="Proteomes" id="UP000309676">
    <property type="component" value="Unassembled WGS sequence"/>
</dbReference>
<gene>
    <name evidence="2" type="ORF">FE782_18900</name>
</gene>
<feature type="chain" id="PRO_5024326697" description="DUF2092 domain-containing protein" evidence="1">
    <location>
        <begin position="27"/>
        <end position="323"/>
    </location>
</feature>
<protein>
    <recommendedName>
        <fullName evidence="4">DUF2092 domain-containing protein</fullName>
    </recommendedName>
</protein>
<dbReference type="EMBL" id="VCIW01000013">
    <property type="protein sequence ID" value="TLS50767.1"/>
    <property type="molecule type" value="Genomic_DNA"/>
</dbReference>
<accession>A0A5R9G337</accession>
<evidence type="ECO:0000256" key="1">
    <source>
        <dbReference type="SAM" id="SignalP"/>
    </source>
</evidence>
<organism evidence="2 3">
    <name type="scientific">Paenibacillus antri</name>
    <dbReference type="NCBI Taxonomy" id="2582848"/>
    <lineage>
        <taxon>Bacteria</taxon>
        <taxon>Bacillati</taxon>
        <taxon>Bacillota</taxon>
        <taxon>Bacilli</taxon>
        <taxon>Bacillales</taxon>
        <taxon>Paenibacillaceae</taxon>
        <taxon>Paenibacillus</taxon>
    </lineage>
</organism>
<reference evidence="2 3" key="1">
    <citation type="submission" date="2019-05" db="EMBL/GenBank/DDBJ databases">
        <authorList>
            <person name="Narsing Rao M.P."/>
            <person name="Li W.J."/>
        </authorList>
    </citation>
    <scope>NUCLEOTIDE SEQUENCE [LARGE SCALE GENOMIC DNA]</scope>
    <source>
        <strain evidence="2 3">SYSU_K30003</strain>
    </source>
</reference>
<feature type="signal peptide" evidence="1">
    <location>
        <begin position="1"/>
        <end position="26"/>
    </location>
</feature>
<comment type="caution">
    <text evidence="2">The sequence shown here is derived from an EMBL/GenBank/DDBJ whole genome shotgun (WGS) entry which is preliminary data.</text>
</comment>
<sequence length="323" mass="35109">MMKKSKVLMVGAAIGAVSLFAVTALASTPNTAGYDAFKAVLKANQQAEDTFASAAIDGRFTIAADGETILTADGTTKMRHAGDAPTASSEFDFTLLGIERAGSMYYGHGESAYFVDRTHDLHYQVINLDHGQVNEHEWRQEGEHHDRPMTKAEEALLDYMVGDLKNEFSVTNHADGTKTISVDVSKDEIPVPLQLLMDVAAAGDRNERTNAPEPTEEWERIKQFPFFQGLEEGLNLEEHLPELTDDVALERVQLQLTVDANDKLLSVQGELEVSGKDEAGDLHRVEIEGAGEISGVNATTPDAYDPSGKSVEIVDAASFGDRN</sequence>
<name>A0A5R9G337_9BACL</name>
<dbReference type="OrthoDB" id="2820357at2"/>
<dbReference type="RefSeq" id="WP_138195801.1">
    <property type="nucleotide sequence ID" value="NZ_VCIW01000013.1"/>
</dbReference>
<evidence type="ECO:0000313" key="2">
    <source>
        <dbReference type="EMBL" id="TLS50767.1"/>
    </source>
</evidence>
<evidence type="ECO:0000313" key="3">
    <source>
        <dbReference type="Proteomes" id="UP000309676"/>
    </source>
</evidence>
<keyword evidence="3" id="KW-1185">Reference proteome</keyword>
<proteinExistence type="predicted"/>
<keyword evidence="1" id="KW-0732">Signal</keyword>